<reference evidence="2 3" key="1">
    <citation type="submission" date="2022-01" db="EMBL/GenBank/DDBJ databases">
        <title>Whole genome-based taxonomy of the Shewanellaceae.</title>
        <authorList>
            <person name="Martin-Rodriguez A.J."/>
        </authorList>
    </citation>
    <scope>NUCLEOTIDE SEQUENCE [LARGE SCALE GENOMIC DNA]</scope>
    <source>
        <strain evidence="2 3">DSM 24955</strain>
    </source>
</reference>
<organism evidence="2 3">
    <name type="scientific">Shewanella electrodiphila</name>
    <dbReference type="NCBI Taxonomy" id="934143"/>
    <lineage>
        <taxon>Bacteria</taxon>
        <taxon>Pseudomonadati</taxon>
        <taxon>Pseudomonadota</taxon>
        <taxon>Gammaproteobacteria</taxon>
        <taxon>Alteromonadales</taxon>
        <taxon>Shewanellaceae</taxon>
        <taxon>Shewanella</taxon>
    </lineage>
</organism>
<evidence type="ECO:0000313" key="2">
    <source>
        <dbReference type="EMBL" id="MCL1046493.1"/>
    </source>
</evidence>
<dbReference type="PANTHER" id="PTHR46580">
    <property type="entry name" value="SENSOR KINASE-RELATED"/>
    <property type="match status" value="1"/>
</dbReference>
<dbReference type="InterPro" id="IPR028994">
    <property type="entry name" value="Integrin_alpha_N"/>
</dbReference>
<gene>
    <name evidence="2" type="ORF">L2737_14340</name>
</gene>
<keyword evidence="1" id="KW-0732">Signal</keyword>
<feature type="signal peptide" evidence="1">
    <location>
        <begin position="1"/>
        <end position="34"/>
    </location>
</feature>
<feature type="chain" id="PRO_5046388059" evidence="1">
    <location>
        <begin position="35"/>
        <end position="559"/>
    </location>
</feature>
<accession>A0ABT0KRV6</accession>
<dbReference type="Proteomes" id="UP001202134">
    <property type="component" value="Unassembled WGS sequence"/>
</dbReference>
<dbReference type="PANTHER" id="PTHR46580:SF2">
    <property type="entry name" value="MAM DOMAIN-CONTAINING PROTEIN"/>
    <property type="match status" value="1"/>
</dbReference>
<comment type="caution">
    <text evidence="2">The sequence shown here is derived from an EMBL/GenBank/DDBJ whole genome shotgun (WGS) entry which is preliminary data.</text>
</comment>
<evidence type="ECO:0000313" key="3">
    <source>
        <dbReference type="Proteomes" id="UP001202134"/>
    </source>
</evidence>
<evidence type="ECO:0000256" key="1">
    <source>
        <dbReference type="SAM" id="SignalP"/>
    </source>
</evidence>
<sequence>MNVFNRVSLNQLLQCCTGLLLVVSGSVVSNTAFSDEIPFKPQFTTFHIDADFELTQAVVSANILENPGNELIALGVDDNHDRWLAIYGFQQNELVMLDKVLLTKDIYSFDVNELEQNTSKLLSTETSDQDAEKMQQLYFVTADSLLRFEEYPATANNTLQQDELNLTDIDDPLSTSASKVPSSALIKVADINSIAVTSRADFISRGEFVKDINNDDIADIMMSDFRDTQVLLGAADGTFIQQSLPLLPVVELKNNGAEYSHSKLYHSDMNFDGRDDIIKVGEGSLEVYYQQNDGQFSAIAEFISVSQPISGVDWWNKRDAYGKNLDQSDLLYRKVERIGDVNGDGVTDLVVRYTKSSGVFDRSNDYEIYLGVKGDDSISFPREADTIIKAEGTLTGLRFDDIDNDNIDEVIVAGFDISISQIISALLSGSIDQDVHVFKMNESSRFGAKANVIKEVELNFSLTSGQSGEPVVALADINGDGFKELLLSDDNDALDIYYGQAGNNPFIKRAEEWQMTIPVEGSMLSAVDINLDGKEDLLLRFGKQDPENLQRRFSVLLAN</sequence>
<name>A0ABT0KRV6_9GAMM</name>
<dbReference type="EMBL" id="JAKIKU010000007">
    <property type="protein sequence ID" value="MCL1046493.1"/>
    <property type="molecule type" value="Genomic_DNA"/>
</dbReference>
<keyword evidence="3" id="KW-1185">Reference proteome</keyword>
<protein>
    <submittedName>
        <fullName evidence="2">VCBS repeat-containing protein</fullName>
    </submittedName>
</protein>
<dbReference type="SUPFAM" id="SSF69318">
    <property type="entry name" value="Integrin alpha N-terminal domain"/>
    <property type="match status" value="1"/>
</dbReference>
<dbReference type="Gene3D" id="2.130.10.130">
    <property type="entry name" value="Integrin alpha, N-terminal"/>
    <property type="match status" value="2"/>
</dbReference>
<dbReference type="RefSeq" id="WP_229370748.1">
    <property type="nucleotide sequence ID" value="NZ_JAKIKU010000007.1"/>
</dbReference>
<proteinExistence type="predicted"/>